<keyword evidence="2" id="KW-1185">Reference proteome</keyword>
<gene>
    <name evidence="1" type="ordered locus">sce5132</name>
</gene>
<organism evidence="1 2">
    <name type="scientific">Sorangium cellulosum (strain So ce56)</name>
    <name type="common">Polyangium cellulosum (strain So ce56)</name>
    <dbReference type="NCBI Taxonomy" id="448385"/>
    <lineage>
        <taxon>Bacteria</taxon>
        <taxon>Pseudomonadati</taxon>
        <taxon>Myxococcota</taxon>
        <taxon>Polyangia</taxon>
        <taxon>Polyangiales</taxon>
        <taxon>Polyangiaceae</taxon>
        <taxon>Sorangium</taxon>
    </lineage>
</organism>
<name>A9FRH7_SORC5</name>
<evidence type="ECO:0008006" key="3">
    <source>
        <dbReference type="Google" id="ProtNLM"/>
    </source>
</evidence>
<proteinExistence type="predicted"/>
<dbReference type="EMBL" id="AM746676">
    <property type="protein sequence ID" value="CAN95294.1"/>
    <property type="molecule type" value="Genomic_DNA"/>
</dbReference>
<protein>
    <recommendedName>
        <fullName evidence="3">DUF4143 domain-containing protein</fullName>
    </recommendedName>
</protein>
<evidence type="ECO:0000313" key="1">
    <source>
        <dbReference type="EMBL" id="CAN95294.1"/>
    </source>
</evidence>
<dbReference type="HOGENOM" id="CLU_2451268_0_0_7"/>
<sequence length="108" mass="11960">MVMAFLHRVVNGGGTIEREYAIGRGRMDLCVQYAGETLAIELKVWRDGRPDPLGEGLAQLDEYLAGLGLQRGWLILFDQRSGQPPIAERTRRELALSPAGREAVVIRA</sequence>
<accession>A9FRH7</accession>
<dbReference type="AlphaFoldDB" id="A9FRH7"/>
<evidence type="ECO:0000313" key="2">
    <source>
        <dbReference type="Proteomes" id="UP000002139"/>
    </source>
</evidence>
<dbReference type="eggNOG" id="COG1672">
    <property type="taxonomic scope" value="Bacteria"/>
</dbReference>
<dbReference type="STRING" id="448385.sce5132"/>
<dbReference type="KEGG" id="scl:sce5132"/>
<reference evidence="1 2" key="1">
    <citation type="journal article" date="2007" name="Nat. Biotechnol.">
        <title>Complete genome sequence of the myxobacterium Sorangium cellulosum.</title>
        <authorList>
            <person name="Schneiker S."/>
            <person name="Perlova O."/>
            <person name="Kaiser O."/>
            <person name="Gerth K."/>
            <person name="Alici A."/>
            <person name="Altmeyer M.O."/>
            <person name="Bartels D."/>
            <person name="Bekel T."/>
            <person name="Beyer S."/>
            <person name="Bode E."/>
            <person name="Bode H.B."/>
            <person name="Bolten C.J."/>
            <person name="Choudhuri J.V."/>
            <person name="Doss S."/>
            <person name="Elnakady Y.A."/>
            <person name="Frank B."/>
            <person name="Gaigalat L."/>
            <person name="Goesmann A."/>
            <person name="Groeger C."/>
            <person name="Gross F."/>
            <person name="Jelsbak L."/>
            <person name="Jelsbak L."/>
            <person name="Kalinowski J."/>
            <person name="Kegler C."/>
            <person name="Knauber T."/>
            <person name="Konietzny S."/>
            <person name="Kopp M."/>
            <person name="Krause L."/>
            <person name="Krug D."/>
            <person name="Linke B."/>
            <person name="Mahmud T."/>
            <person name="Martinez-Arias R."/>
            <person name="McHardy A.C."/>
            <person name="Merai M."/>
            <person name="Meyer F."/>
            <person name="Mormann S."/>
            <person name="Munoz-Dorado J."/>
            <person name="Perez J."/>
            <person name="Pradella S."/>
            <person name="Rachid S."/>
            <person name="Raddatz G."/>
            <person name="Rosenau F."/>
            <person name="Rueckert C."/>
            <person name="Sasse F."/>
            <person name="Scharfe M."/>
            <person name="Schuster S.C."/>
            <person name="Suen G."/>
            <person name="Treuner-Lange A."/>
            <person name="Velicer G.J."/>
            <person name="Vorholter F.-J."/>
            <person name="Weissman K.J."/>
            <person name="Welch R.D."/>
            <person name="Wenzel S.C."/>
            <person name="Whitworth D.E."/>
            <person name="Wilhelm S."/>
            <person name="Wittmann C."/>
            <person name="Bloecker H."/>
            <person name="Puehler A."/>
            <person name="Mueller R."/>
        </authorList>
    </citation>
    <scope>NUCLEOTIDE SEQUENCE [LARGE SCALE GENOMIC DNA]</scope>
    <source>
        <strain evidence="2">So ce56</strain>
    </source>
</reference>
<dbReference type="Proteomes" id="UP000002139">
    <property type="component" value="Chromosome"/>
</dbReference>